<proteinExistence type="predicted"/>
<protein>
    <submittedName>
        <fullName evidence="2">Uncharacterized protein</fullName>
    </submittedName>
</protein>
<evidence type="ECO:0000313" key="2">
    <source>
        <dbReference type="EMBL" id="RYB06242.1"/>
    </source>
</evidence>
<accession>A0A4Q2RIT9</accession>
<keyword evidence="1" id="KW-0472">Membrane</keyword>
<evidence type="ECO:0000256" key="1">
    <source>
        <dbReference type="SAM" id="Phobius"/>
    </source>
</evidence>
<dbReference type="RefSeq" id="WP_129218176.1">
    <property type="nucleotide sequence ID" value="NZ_QYBC01000004.1"/>
</dbReference>
<dbReference type="Proteomes" id="UP000289411">
    <property type="component" value="Unassembled WGS sequence"/>
</dbReference>
<reference evidence="2 3" key="1">
    <citation type="submission" date="2018-09" db="EMBL/GenBank/DDBJ databases">
        <authorList>
            <person name="Grouzdev D.S."/>
            <person name="Krutkina M.S."/>
        </authorList>
    </citation>
    <scope>NUCLEOTIDE SEQUENCE [LARGE SCALE GENOMIC DNA]</scope>
    <source>
        <strain evidence="2 3">RmlP001</strain>
    </source>
</reference>
<reference evidence="2 3" key="2">
    <citation type="submission" date="2019-02" db="EMBL/GenBank/DDBJ databases">
        <title>'Lichenibacterium ramalinii' gen. nov. sp. nov., 'Lichenibacterium minor' gen. nov. sp. nov.</title>
        <authorList>
            <person name="Pankratov T."/>
        </authorList>
    </citation>
    <scope>NUCLEOTIDE SEQUENCE [LARGE SCALE GENOMIC DNA]</scope>
    <source>
        <strain evidence="2 3">RmlP001</strain>
    </source>
</reference>
<keyword evidence="1" id="KW-0812">Transmembrane</keyword>
<keyword evidence="1" id="KW-1133">Transmembrane helix</keyword>
<gene>
    <name evidence="2" type="ORF">D3272_05605</name>
</gene>
<evidence type="ECO:0000313" key="3">
    <source>
        <dbReference type="Proteomes" id="UP000289411"/>
    </source>
</evidence>
<dbReference type="EMBL" id="QYBC01000004">
    <property type="protein sequence ID" value="RYB06242.1"/>
    <property type="molecule type" value="Genomic_DNA"/>
</dbReference>
<comment type="caution">
    <text evidence="2">The sequence shown here is derived from an EMBL/GenBank/DDBJ whole genome shotgun (WGS) entry which is preliminary data.</text>
</comment>
<feature type="transmembrane region" description="Helical" evidence="1">
    <location>
        <begin position="32"/>
        <end position="57"/>
    </location>
</feature>
<name>A0A4Q2RIT9_9HYPH</name>
<dbReference type="AlphaFoldDB" id="A0A4Q2RIT9"/>
<organism evidence="2 3">
    <name type="scientific">Lichenibacterium ramalinae</name>
    <dbReference type="NCBI Taxonomy" id="2316527"/>
    <lineage>
        <taxon>Bacteria</taxon>
        <taxon>Pseudomonadati</taxon>
        <taxon>Pseudomonadota</taxon>
        <taxon>Alphaproteobacteria</taxon>
        <taxon>Hyphomicrobiales</taxon>
        <taxon>Lichenihabitantaceae</taxon>
        <taxon>Lichenibacterium</taxon>
    </lineage>
</organism>
<keyword evidence="3" id="KW-1185">Reference proteome</keyword>
<sequence>MFYNIYENCASMIGFGLLSVVEAPIHHMEVTWSMLLILSLGALAFLADSVQTSVAVLRRASDGHHMLGIGGRPEAFAVIEEAKYVSIRPAPQVRAAA</sequence>